<comment type="cofactor">
    <cofactor evidence="6">
        <name>FAD</name>
        <dbReference type="ChEBI" id="CHEBI:57692"/>
    </cofactor>
    <text evidence="6">Binds 1 FAD per subunit.</text>
</comment>
<keyword evidence="4 6" id="KW-0560">Oxidoreductase</keyword>
<comment type="catalytic activity">
    <reaction evidence="6">
        <text>2 reduced [2Fe-2S]-[ferredoxin] + NADP(+) + H(+) = 2 oxidized [2Fe-2S]-[ferredoxin] + NADPH</text>
        <dbReference type="Rhea" id="RHEA:20125"/>
        <dbReference type="Rhea" id="RHEA-COMP:10000"/>
        <dbReference type="Rhea" id="RHEA-COMP:10001"/>
        <dbReference type="ChEBI" id="CHEBI:15378"/>
        <dbReference type="ChEBI" id="CHEBI:33737"/>
        <dbReference type="ChEBI" id="CHEBI:33738"/>
        <dbReference type="ChEBI" id="CHEBI:57783"/>
        <dbReference type="ChEBI" id="CHEBI:58349"/>
        <dbReference type="EC" id="1.18.1.2"/>
    </reaction>
</comment>
<accession>A0ABX8CHM8</accession>
<dbReference type="PRINTS" id="PR00368">
    <property type="entry name" value="FADPNR"/>
</dbReference>
<gene>
    <name evidence="8" type="ORF">KHQ06_24225</name>
</gene>
<keyword evidence="2 6" id="KW-0274">FAD</keyword>
<sequence length="329" mass="34296">MLETDLLIVGGGPVGLYACYYAGMRGLAVAVVDSLPHLGGQTAALYPEKNIYDIAGFPAVTGRELVARLTEQAMTANPTVVLGEEALRLAEMPDGSFVVTTANENSIHAHAILLTAGIGRFTPRPLPALDGYTGTGIEHVLEAPHTYADRDVVIVGGGDSAVDWANALAGHSRSVTVVHRRARFRAHESSVAALRSSATRVLINSEISHVHGDTTLEAVTVRDCASGTTERIPATLLVPALGHIASLGGLLSWGITFSGKQIAVDTDMATSRPGVYAAGDITTYPGKVALIAVGFGEAATAVNNIAVTLHPDEQLFPGHSSEKLPEPAQ</sequence>
<dbReference type="InterPro" id="IPR050097">
    <property type="entry name" value="Ferredoxin-NADP_redctase_2"/>
</dbReference>
<comment type="catalytic activity">
    <reaction evidence="5">
        <text>[thioredoxin]-dithiol + NADP(+) = [thioredoxin]-disulfide + NADPH + H(+)</text>
        <dbReference type="Rhea" id="RHEA:20345"/>
        <dbReference type="Rhea" id="RHEA-COMP:10698"/>
        <dbReference type="Rhea" id="RHEA-COMP:10700"/>
        <dbReference type="ChEBI" id="CHEBI:15378"/>
        <dbReference type="ChEBI" id="CHEBI:29950"/>
        <dbReference type="ChEBI" id="CHEBI:50058"/>
        <dbReference type="ChEBI" id="CHEBI:57783"/>
        <dbReference type="ChEBI" id="CHEBI:58349"/>
        <dbReference type="EC" id="1.8.1.9"/>
    </reaction>
</comment>
<evidence type="ECO:0000256" key="4">
    <source>
        <dbReference type="ARBA" id="ARBA00023002"/>
    </source>
</evidence>
<organism evidence="8 9">
    <name type="scientific">Nocardia tengchongensis</name>
    <dbReference type="NCBI Taxonomy" id="2055889"/>
    <lineage>
        <taxon>Bacteria</taxon>
        <taxon>Bacillati</taxon>
        <taxon>Actinomycetota</taxon>
        <taxon>Actinomycetes</taxon>
        <taxon>Mycobacteriales</taxon>
        <taxon>Nocardiaceae</taxon>
        <taxon>Nocardia</taxon>
    </lineage>
</organism>
<proteinExistence type="inferred from homology"/>
<evidence type="ECO:0000256" key="6">
    <source>
        <dbReference type="HAMAP-Rule" id="MF_01685"/>
    </source>
</evidence>
<feature type="binding site" evidence="6">
    <location>
        <position position="41"/>
    </location>
    <ligand>
        <name>FAD</name>
        <dbReference type="ChEBI" id="CHEBI:57692"/>
    </ligand>
</feature>
<feature type="binding site" evidence="6">
    <location>
        <position position="121"/>
    </location>
    <ligand>
        <name>FAD</name>
        <dbReference type="ChEBI" id="CHEBI:57692"/>
    </ligand>
</feature>
<evidence type="ECO:0000256" key="5">
    <source>
        <dbReference type="ARBA" id="ARBA00048132"/>
    </source>
</evidence>
<feature type="binding site" evidence="6">
    <location>
        <position position="86"/>
    </location>
    <ligand>
        <name>FAD</name>
        <dbReference type="ChEBI" id="CHEBI:57692"/>
    </ligand>
</feature>
<comment type="similarity">
    <text evidence="6">Belongs to the ferredoxin--NADP reductase type 2 family.</text>
</comment>
<feature type="domain" description="FAD/NAD(P)-binding" evidence="7">
    <location>
        <begin position="5"/>
        <end position="288"/>
    </location>
</feature>
<evidence type="ECO:0000256" key="2">
    <source>
        <dbReference type="ARBA" id="ARBA00022827"/>
    </source>
</evidence>
<dbReference type="SUPFAM" id="SSF51905">
    <property type="entry name" value="FAD/NAD(P)-binding domain"/>
    <property type="match status" value="1"/>
</dbReference>
<dbReference type="InterPro" id="IPR023753">
    <property type="entry name" value="FAD/NAD-binding_dom"/>
</dbReference>
<comment type="caution">
    <text evidence="6">Lacks conserved residue(s) required for the propagation of feature annotation.</text>
</comment>
<evidence type="ECO:0000313" key="9">
    <source>
        <dbReference type="Proteomes" id="UP000683310"/>
    </source>
</evidence>
<dbReference type="HAMAP" id="MF_01685">
    <property type="entry name" value="FENR2"/>
    <property type="match status" value="1"/>
</dbReference>
<evidence type="ECO:0000313" key="8">
    <source>
        <dbReference type="EMBL" id="QVI19473.1"/>
    </source>
</evidence>
<dbReference type="PANTHER" id="PTHR48105">
    <property type="entry name" value="THIOREDOXIN REDUCTASE 1-RELATED-RELATED"/>
    <property type="match status" value="1"/>
</dbReference>
<dbReference type="RefSeq" id="WP_213555506.1">
    <property type="nucleotide sequence ID" value="NZ_JBHZDI010000140.1"/>
</dbReference>
<dbReference type="Pfam" id="PF07992">
    <property type="entry name" value="Pyr_redox_2"/>
    <property type="match status" value="1"/>
</dbReference>
<dbReference type="InterPro" id="IPR036188">
    <property type="entry name" value="FAD/NAD-bd_sf"/>
</dbReference>
<evidence type="ECO:0000259" key="7">
    <source>
        <dbReference type="Pfam" id="PF07992"/>
    </source>
</evidence>
<dbReference type="Proteomes" id="UP000683310">
    <property type="component" value="Chromosome"/>
</dbReference>
<dbReference type="EMBL" id="CP074371">
    <property type="protein sequence ID" value="QVI19473.1"/>
    <property type="molecule type" value="Genomic_DNA"/>
</dbReference>
<dbReference type="PRINTS" id="PR00469">
    <property type="entry name" value="PNDRDTASEII"/>
</dbReference>
<dbReference type="EC" id="1.18.1.2" evidence="6"/>
<dbReference type="InterPro" id="IPR022890">
    <property type="entry name" value="Fd--NADP_Rdtase_type_2"/>
</dbReference>
<feature type="binding site" evidence="6">
    <location>
        <position position="321"/>
    </location>
    <ligand>
        <name>FAD</name>
        <dbReference type="ChEBI" id="CHEBI:57692"/>
    </ligand>
</feature>
<feature type="binding site" evidence="6">
    <location>
        <position position="33"/>
    </location>
    <ligand>
        <name>FAD</name>
        <dbReference type="ChEBI" id="CHEBI:57692"/>
    </ligand>
</feature>
<dbReference type="Gene3D" id="3.50.50.60">
    <property type="entry name" value="FAD/NAD(P)-binding domain"/>
    <property type="match status" value="2"/>
</dbReference>
<reference evidence="8 9" key="1">
    <citation type="submission" date="2021-04" db="EMBL/GenBank/DDBJ databases">
        <title>Nocardia tengchongensis.</title>
        <authorList>
            <person name="Zhuang k."/>
            <person name="Ran Y."/>
            <person name="Li W."/>
        </authorList>
    </citation>
    <scope>NUCLEOTIDE SEQUENCE [LARGE SCALE GENOMIC DNA]</scope>
    <source>
        <strain evidence="8 9">CFH S0057</strain>
    </source>
</reference>
<feature type="binding site" evidence="6">
    <location>
        <position position="280"/>
    </location>
    <ligand>
        <name>FAD</name>
        <dbReference type="ChEBI" id="CHEBI:57692"/>
    </ligand>
</feature>
<name>A0ABX8CHM8_9NOCA</name>
<protein>
    <recommendedName>
        <fullName evidence="6">Ferredoxin--NADP reductase</fullName>
        <shortName evidence="6">FNR</shortName>
        <shortName evidence="6">Fd-NADP(+) reductase</shortName>
        <ecNumber evidence="6">1.18.1.2</ecNumber>
    </recommendedName>
</protein>
<keyword evidence="3 6" id="KW-0521">NADP</keyword>
<evidence type="ECO:0000256" key="3">
    <source>
        <dbReference type="ARBA" id="ARBA00022857"/>
    </source>
</evidence>
<comment type="subunit">
    <text evidence="6">Homodimer.</text>
</comment>
<feature type="binding site" evidence="6">
    <location>
        <position position="46"/>
    </location>
    <ligand>
        <name>FAD</name>
        <dbReference type="ChEBI" id="CHEBI:57692"/>
    </ligand>
</feature>
<evidence type="ECO:0000256" key="1">
    <source>
        <dbReference type="ARBA" id="ARBA00022630"/>
    </source>
</evidence>
<keyword evidence="1 6" id="KW-0285">Flavoprotein</keyword>
<keyword evidence="9" id="KW-1185">Reference proteome</keyword>